<name>A0ABX8JDN1_9BACT</name>
<gene>
    <name evidence="2" type="ORF">KP005_13635</name>
</gene>
<dbReference type="EMBL" id="CP076724">
    <property type="protein sequence ID" value="QWV96408.1"/>
    <property type="molecule type" value="Genomic_DNA"/>
</dbReference>
<evidence type="ECO:0000259" key="1">
    <source>
        <dbReference type="PROSITE" id="PS50093"/>
    </source>
</evidence>
<accession>A0ABX8JDN1</accession>
<evidence type="ECO:0000313" key="3">
    <source>
        <dbReference type="Proteomes" id="UP000683493"/>
    </source>
</evidence>
<evidence type="ECO:0000313" key="2">
    <source>
        <dbReference type="EMBL" id="QWV96408.1"/>
    </source>
</evidence>
<dbReference type="Proteomes" id="UP000683493">
    <property type="component" value="Chromosome"/>
</dbReference>
<keyword evidence="3" id="KW-1185">Reference proteome</keyword>
<sequence length="1252" mass="134909">MADYELNRDNKYITYPSFDAFLNGGTAADGTAIYPKVDLSLWDQATMCGTCHVGGVFYERDREMGIRLPQRLFADWQQAMLDPTGQTMPKINPITTTVWEKYDPATGAQISQPTFAPWAYPVFVGNNPANAPVYGANDAQGNPLGWVPADMDMRDPNTGAIMHLKKGQLMMPNVKEMDCLFCHLKGYDNISASVMTQAGNLAFAPGAGAGMFDMTPISPTYMGYNGMNGNLSFANMSSERGNVAMVSLSANALSRIMKQPDSNNCMLCHATKTLKNLPEMFGTTGTSNGFLSSAPMIYDPAHGMGPLGKRMVAYDLNAPFTPAGNFSQAITGYNYMSYMMPELPWPQALGATPFRDSSLGFSSSYPSLDLGGGNAGQTGPLYYYNESATPDQNTMKLSVMPFPRAEWFKRGDAWQDGKDVHGAFGCAGCHFTGDSTHKSQCDPGRGFDMMAGIQDGVPPLKNRNLIAGETPDKHDTRNTVKRCEFCHVTGKDYYGQTIETFGAPNPTTKHAAAGLTANIVQIVDNKELHGTFGGQGVSDYSNFTRQGKTTLDVGNHLDVMDCTVCHVQKKSMAVRTLDATSGMRFPSVIGTDLSKGMFGMFEDPAPDAVNEAARQQYNQMYAALGYGPEYIPAGTQVIGGQLQQWKPLMVWQKLGNLELPLTTNLGDGANFSNGANSSMKFRRKIYLSNPIVAAIWNNYTSSVDANGDGAPGGKLNNSKASLTGYRDIFTGELLNKNNAQGYDEPIFDPWIMRDLKEGFNFGPSALSVISVGFGAPGMPSMMAYDPSGNGKFSTDNYWKYVSIWSGAVVFTEPDQIRDYKNWRNSLTSREDKKWTGTELALVGDPFMVTHNVQGVSNYVKGKTCNECHASGQGFFNGDFTMTGSAIPAGRTYNPTTPLVTQGTADDANTLAPVLDANGDTARDLRGENTNFAMESNMMQRPLEPYRVKAYKGDLRTAFEGFNKLGQPRTTEFQQEVTIGGEEYVYTVPMQRADALYPHEKDDNGAEAKIYYKIGDIDPATGIVKTGAVAMSGREYANYLESAAVANAATYGIGIDPVADIATVAGQAANGGSQIITVTQGATVNLVAADAASAGSFTYSWLLNSGASLPAGKSISYNFPTTGLFTLTLNVVDEEGKFSTVNQQVNVVAADPVTVGTITVDAAKATTIPLTISGPYTSVTFAWGDGSASTTSTDIDGSISQKHTYARYAKYAVADADPNTAGNQAGYKWTTNIRVYNGSTLVSSKNVAVYNLQ</sequence>
<feature type="domain" description="PKD" evidence="1">
    <location>
        <begin position="1089"/>
        <end position="1146"/>
    </location>
</feature>
<protein>
    <submittedName>
        <fullName evidence="2">PKD domain-containing protein</fullName>
    </submittedName>
</protein>
<dbReference type="CDD" id="cd00146">
    <property type="entry name" value="PKD"/>
    <property type="match status" value="1"/>
</dbReference>
<organism evidence="2 3">
    <name type="scientific">Geomonas diazotrophica</name>
    <dbReference type="NCBI Taxonomy" id="2843197"/>
    <lineage>
        <taxon>Bacteria</taxon>
        <taxon>Pseudomonadati</taxon>
        <taxon>Thermodesulfobacteriota</taxon>
        <taxon>Desulfuromonadia</taxon>
        <taxon>Geobacterales</taxon>
        <taxon>Geobacteraceae</taxon>
        <taxon>Geomonas</taxon>
    </lineage>
</organism>
<dbReference type="PROSITE" id="PS50093">
    <property type="entry name" value="PKD"/>
    <property type="match status" value="1"/>
</dbReference>
<proteinExistence type="predicted"/>
<reference evidence="2 3" key="1">
    <citation type="submission" date="2021-06" db="EMBL/GenBank/DDBJ databases">
        <title>Gemonas diversity in paddy soil.</title>
        <authorList>
            <person name="Liu G."/>
        </authorList>
    </citation>
    <scope>NUCLEOTIDE SEQUENCE [LARGE SCALE GENOMIC DNA]</scope>
    <source>
        <strain evidence="2 3">RG29</strain>
    </source>
</reference>
<dbReference type="InterPro" id="IPR000601">
    <property type="entry name" value="PKD_dom"/>
</dbReference>